<evidence type="ECO:0000256" key="1">
    <source>
        <dbReference type="ARBA" id="ARBA00022614"/>
    </source>
</evidence>
<accession>A0A182NHW2</accession>
<dbReference type="Gene3D" id="3.80.10.10">
    <property type="entry name" value="Ribonuclease Inhibitor"/>
    <property type="match status" value="8"/>
</dbReference>
<dbReference type="Proteomes" id="UP000075884">
    <property type="component" value="Unassembled WGS sequence"/>
</dbReference>
<dbReference type="PANTHER" id="PTHR45712:SF22">
    <property type="entry name" value="INSULIN-LIKE GROWTH FACTOR-BINDING PROTEIN COMPLEX ACID LABILE SUBUNIT"/>
    <property type="match status" value="1"/>
</dbReference>
<dbReference type="PANTHER" id="PTHR45712">
    <property type="entry name" value="AGAP008170-PA"/>
    <property type="match status" value="1"/>
</dbReference>
<reference evidence="3" key="2">
    <citation type="submission" date="2020-05" db="UniProtKB">
        <authorList>
            <consortium name="EnsemblMetazoa"/>
        </authorList>
    </citation>
    <scope>IDENTIFICATION</scope>
    <source>
        <strain evidence="3">WRAIR2</strain>
    </source>
</reference>
<protein>
    <submittedName>
        <fullName evidence="3">Uncharacterized protein</fullName>
    </submittedName>
</protein>
<keyword evidence="2" id="KW-0677">Repeat</keyword>
<dbReference type="VEuPathDB" id="VectorBase:ADIR007235"/>
<dbReference type="SUPFAM" id="SSF52058">
    <property type="entry name" value="L domain-like"/>
    <property type="match status" value="5"/>
</dbReference>
<evidence type="ECO:0000313" key="4">
    <source>
        <dbReference type="Proteomes" id="UP000075884"/>
    </source>
</evidence>
<dbReference type="SMART" id="SM00365">
    <property type="entry name" value="LRR_SD22"/>
    <property type="match status" value="13"/>
</dbReference>
<dbReference type="InterPro" id="IPR003591">
    <property type="entry name" value="Leu-rich_rpt_typical-subtyp"/>
</dbReference>
<keyword evidence="1" id="KW-0433">Leucine-rich repeat</keyword>
<dbReference type="STRING" id="7168.A0A182NHW2"/>
<dbReference type="FunFam" id="3.80.10.10:FF:001054">
    <property type="entry name" value="AGAP007467-PA"/>
    <property type="match status" value="1"/>
</dbReference>
<name>A0A182NHW2_9DIPT</name>
<dbReference type="PROSITE" id="PS51450">
    <property type="entry name" value="LRR"/>
    <property type="match status" value="3"/>
</dbReference>
<evidence type="ECO:0000313" key="3">
    <source>
        <dbReference type="EnsemblMetazoa" id="ADIR007235-PA"/>
    </source>
</evidence>
<dbReference type="Pfam" id="PF13855">
    <property type="entry name" value="LRR_8"/>
    <property type="match status" value="3"/>
</dbReference>
<dbReference type="InterPro" id="IPR032675">
    <property type="entry name" value="LRR_dom_sf"/>
</dbReference>
<reference evidence="4" key="1">
    <citation type="submission" date="2013-03" db="EMBL/GenBank/DDBJ databases">
        <title>The Genome Sequence of Anopheles dirus WRAIR2.</title>
        <authorList>
            <consortium name="The Broad Institute Genomics Platform"/>
            <person name="Neafsey D.E."/>
            <person name="Walton C."/>
            <person name="Walker B."/>
            <person name="Young S.K."/>
            <person name="Zeng Q."/>
            <person name="Gargeya S."/>
            <person name="Fitzgerald M."/>
            <person name="Haas B."/>
            <person name="Abouelleil A."/>
            <person name="Allen A.W."/>
            <person name="Alvarado L."/>
            <person name="Arachchi H.M."/>
            <person name="Berlin A.M."/>
            <person name="Chapman S.B."/>
            <person name="Gainer-Dewar J."/>
            <person name="Goldberg J."/>
            <person name="Griggs A."/>
            <person name="Gujja S."/>
            <person name="Hansen M."/>
            <person name="Howarth C."/>
            <person name="Imamovic A."/>
            <person name="Ireland A."/>
            <person name="Larimer J."/>
            <person name="McCowan C."/>
            <person name="Murphy C."/>
            <person name="Pearson M."/>
            <person name="Poon T.W."/>
            <person name="Priest M."/>
            <person name="Roberts A."/>
            <person name="Saif S."/>
            <person name="Shea T."/>
            <person name="Sisk P."/>
            <person name="Sykes S."/>
            <person name="Wortman J."/>
            <person name="Nusbaum C."/>
            <person name="Birren B."/>
        </authorList>
    </citation>
    <scope>NUCLEOTIDE SEQUENCE [LARGE SCALE GENOMIC DNA]</scope>
    <source>
        <strain evidence="4">WRAIR2</strain>
    </source>
</reference>
<evidence type="ECO:0000256" key="2">
    <source>
        <dbReference type="ARBA" id="ARBA00022737"/>
    </source>
</evidence>
<dbReference type="InterPro" id="IPR001611">
    <property type="entry name" value="Leu-rich_rpt"/>
</dbReference>
<keyword evidence="4" id="KW-1185">Reference proteome</keyword>
<sequence length="1895" mass="212198">MTSDGGAKLRTTIQNAKGSIVTITIDKLIVSTSASGPFLQRIATYTETITYVVYRDPVFHIPDDTIEEIYLIGAPVLRAVVAGSNSHLNKLQMENCLLDRVPPTLSNLVELEKLIIRKCALTALRLDMLVANHKLTTVDLSQNQIRQILPATATPKQKSAVETLGFEGNLLERVDMAMFAIMPDLKTLDVRGNRIVRFEATAPVTYASLIRIRISKNKISYFDTRNLTLSLLDSIYMDQNALTDIPTHWGAMPQLKYLGFEANNLERVDMSVFRTLQNLTSISLRSNKIESIRTSLPVTLSALVDLSLDSNQITSINLTGCNFPELGYILLTDNHLTAIPPLFQLFRKARMYVVSNPIKCSSMASFKNRIAEKRLYLRAAIENINDNIIAINIDKLIVSTSASGPFLQRISAYTETITYVVYRDPVFQIPDGNTIEEIYLIGAPVLRTMVVGYNSHLKKLQMGNCLLDRVPPTPSKLVELEELYITQCALTALRLDMLVANYKLTTIDLSQNQIRQILPVTATPKQKLAIEFLGFTSNLLERLDMAMFAIMPNLERLDVRGNRIVRFEATAPVTYASLIRLDIAINKISYFDTRNLSLPLLVSVFLHRNELTDIPSNWGAMPQLQYLGIEENNLKRVDMSAFRTLPNLASVYASNNKIESIRTSSPVTLPALKDLSFNNNHITSVNLTGCNFPELDYISLTSNHLTAVPSLFQLFRKARMSVLSNPIKCSNLASFKNRIAEKRLYVTVGAKQSECDTTSSIALDQSPRRIATYTETILYVVYRDPVFQIPDGNTIEEIELDGAEVLRAIVAGSNSHLKKLQLGNCLLDRIPPTLSKLVELEELYITQCALTALRLDMLVANHKLTTVDLSQNQIRQILPVTATPKQMSAIVNLVLASNLLERLDMAMFAIMPYVERLDVRGNRIVRFEATAPVTYASLIRLSIAINKISYFDARNLTLPLLMSFYIDQNELTDIPTNWGPMPQLQYLGFEDNNIKRVDVNAFRTLQNLTSVYLSSNKIESIRTSSPVALPALAILTLDHNQIVSVNFTGCYFPYFREISLSDNQLTTIPPLFQRFFNVRMSVRANPIKCSNMVSFKNRIIEERLFVTTRTEQSQCDTSSSILRTALHDVDDDVVTINIDKLIVSSNASGPFLQRIAAYTETILYVVYRDPVFYIPQGNTLKEIELNGAGVLHAIVAGSHSQLKRMQVENCLLDRVPPTLSELVELEELSIMQCALTALRLDMLVANHKLKTVDLSRNHIRQILPATAAPAQMSAIVNLVLTSNLLDRLDMAMFAIMPNLQYLDGGSNRIVRFEATAPVTYAFLSELNLVSNKISYFDTRNLTLPSITSLFLSQNALANIPTHWGAMPKLENLGLGENNIKQVDMSVFRPFRTLTGIYMDNGEIESIHTSSPVILPALSDLLLDQNKIVSVNFTGCVFRNMNYISLVDNQLTAIPPLFQLFPKVRITVLSNPIKCSSMASFKNRIVEERLYVNVGAEQSECDASSSILRKTIDTVDEWRAIGIAKLIVSSSASGPFLQRIAQFTKQIIYRVYREAVFQIPEGNAITEIEINGSGGLRTIVAGSNSALQALYVKHCLLDRLPPTLSKMMALESLSITYCALTALRLDMLTDNPRLTVVELSSNQIRLLVPATSPPKQKSAITSLYFMHNLLERLDMAMFAFMPDLETLDVRDNRIVHFEATAPVTYVALVRLLVSANKITTFDTRNVTLPDLYSIYLSDNELTDIPTRWGAIPNLQQLGFDQNNLTRVDLSVFRRFSKLTGIFLNVNKIQSIRTSSPVVLPMLRTAFFESNQITSVNFTGCDFANITTLSFISNRLTTVPPVFQRFPYVNVWLHENPIKCSSLASFKNRLAGGQLFVSTDRFESNCSTTSSIPLDQN</sequence>
<organism evidence="3 4">
    <name type="scientific">Anopheles dirus</name>
    <dbReference type="NCBI Taxonomy" id="7168"/>
    <lineage>
        <taxon>Eukaryota</taxon>
        <taxon>Metazoa</taxon>
        <taxon>Ecdysozoa</taxon>
        <taxon>Arthropoda</taxon>
        <taxon>Hexapoda</taxon>
        <taxon>Insecta</taxon>
        <taxon>Pterygota</taxon>
        <taxon>Neoptera</taxon>
        <taxon>Endopterygota</taxon>
        <taxon>Diptera</taxon>
        <taxon>Nematocera</taxon>
        <taxon>Culicoidea</taxon>
        <taxon>Culicidae</taxon>
        <taxon>Anophelinae</taxon>
        <taxon>Anopheles</taxon>
    </lineage>
</organism>
<proteinExistence type="predicted"/>
<dbReference type="SMART" id="SM00369">
    <property type="entry name" value="LRR_TYP"/>
    <property type="match status" value="31"/>
</dbReference>
<dbReference type="InterPro" id="IPR050333">
    <property type="entry name" value="SLRP"/>
</dbReference>
<dbReference type="EnsemblMetazoa" id="ADIR007235-RA">
    <property type="protein sequence ID" value="ADIR007235-PA"/>
    <property type="gene ID" value="ADIR007235"/>
</dbReference>